<dbReference type="HOGENOM" id="CLU_2214959_0_0_1"/>
<evidence type="ECO:0000313" key="1">
    <source>
        <dbReference type="EnsemblProtists" id="EOD05061"/>
    </source>
</evidence>
<reference evidence="1" key="2">
    <citation type="submission" date="2024-10" db="UniProtKB">
        <authorList>
            <consortium name="EnsemblProtists"/>
        </authorList>
    </citation>
    <scope>IDENTIFICATION</scope>
</reference>
<dbReference type="Proteomes" id="UP000013827">
    <property type="component" value="Unassembled WGS sequence"/>
</dbReference>
<accession>A0A0D3I1C6</accession>
<protein>
    <recommendedName>
        <fullName evidence="3">Phospholipase/carboxylesterase/thioesterase domain-containing protein</fullName>
    </recommendedName>
</protein>
<dbReference type="SUPFAM" id="SSF53474">
    <property type="entry name" value="alpha/beta-Hydrolases"/>
    <property type="match status" value="1"/>
</dbReference>
<dbReference type="InterPro" id="IPR029058">
    <property type="entry name" value="AB_hydrolase_fold"/>
</dbReference>
<proteinExistence type="predicted"/>
<dbReference type="RefSeq" id="XP_005757490.1">
    <property type="nucleotide sequence ID" value="XM_005757433.1"/>
</dbReference>
<evidence type="ECO:0000313" key="2">
    <source>
        <dbReference type="Proteomes" id="UP000013827"/>
    </source>
</evidence>
<keyword evidence="2" id="KW-1185">Reference proteome</keyword>
<organism evidence="1 2">
    <name type="scientific">Emiliania huxleyi (strain CCMP1516)</name>
    <dbReference type="NCBI Taxonomy" id="280463"/>
    <lineage>
        <taxon>Eukaryota</taxon>
        <taxon>Haptista</taxon>
        <taxon>Haptophyta</taxon>
        <taxon>Prymnesiophyceae</taxon>
        <taxon>Isochrysidales</taxon>
        <taxon>Noelaerhabdaceae</taxon>
        <taxon>Emiliania</taxon>
    </lineage>
</organism>
<evidence type="ECO:0008006" key="3">
    <source>
        <dbReference type="Google" id="ProtNLM"/>
    </source>
</evidence>
<dbReference type="AlphaFoldDB" id="A0A0D3I1C6"/>
<name>A0A0D3I1C6_EMIH1</name>
<dbReference type="KEGG" id="ehx:EMIHUDRAFT_250334"/>
<dbReference type="Gene3D" id="3.40.50.1820">
    <property type="entry name" value="alpha/beta hydrolase"/>
    <property type="match status" value="1"/>
</dbReference>
<reference evidence="2" key="1">
    <citation type="journal article" date="2013" name="Nature">
        <title>Pan genome of the phytoplankton Emiliania underpins its global distribution.</title>
        <authorList>
            <person name="Read B.A."/>
            <person name="Kegel J."/>
            <person name="Klute M.J."/>
            <person name="Kuo A."/>
            <person name="Lefebvre S.C."/>
            <person name="Maumus F."/>
            <person name="Mayer C."/>
            <person name="Miller J."/>
            <person name="Monier A."/>
            <person name="Salamov A."/>
            <person name="Young J."/>
            <person name="Aguilar M."/>
            <person name="Claverie J.M."/>
            <person name="Frickenhaus S."/>
            <person name="Gonzalez K."/>
            <person name="Herman E.K."/>
            <person name="Lin Y.C."/>
            <person name="Napier J."/>
            <person name="Ogata H."/>
            <person name="Sarno A.F."/>
            <person name="Shmutz J."/>
            <person name="Schroeder D."/>
            <person name="de Vargas C."/>
            <person name="Verret F."/>
            <person name="von Dassow P."/>
            <person name="Valentin K."/>
            <person name="Van de Peer Y."/>
            <person name="Wheeler G."/>
            <person name="Dacks J.B."/>
            <person name="Delwiche C.F."/>
            <person name="Dyhrman S.T."/>
            <person name="Glockner G."/>
            <person name="John U."/>
            <person name="Richards T."/>
            <person name="Worden A.Z."/>
            <person name="Zhang X."/>
            <person name="Grigoriev I.V."/>
            <person name="Allen A.E."/>
            <person name="Bidle K."/>
            <person name="Borodovsky M."/>
            <person name="Bowler C."/>
            <person name="Brownlee C."/>
            <person name="Cock J.M."/>
            <person name="Elias M."/>
            <person name="Gladyshev V.N."/>
            <person name="Groth M."/>
            <person name="Guda C."/>
            <person name="Hadaegh A."/>
            <person name="Iglesias-Rodriguez M.D."/>
            <person name="Jenkins J."/>
            <person name="Jones B.M."/>
            <person name="Lawson T."/>
            <person name="Leese F."/>
            <person name="Lindquist E."/>
            <person name="Lobanov A."/>
            <person name="Lomsadze A."/>
            <person name="Malik S.B."/>
            <person name="Marsh M.E."/>
            <person name="Mackinder L."/>
            <person name="Mock T."/>
            <person name="Mueller-Roeber B."/>
            <person name="Pagarete A."/>
            <person name="Parker M."/>
            <person name="Probert I."/>
            <person name="Quesneville H."/>
            <person name="Raines C."/>
            <person name="Rensing S.A."/>
            <person name="Riano-Pachon D.M."/>
            <person name="Richier S."/>
            <person name="Rokitta S."/>
            <person name="Shiraiwa Y."/>
            <person name="Soanes D.M."/>
            <person name="van der Giezen M."/>
            <person name="Wahlund T.M."/>
            <person name="Williams B."/>
            <person name="Wilson W."/>
            <person name="Wolfe G."/>
            <person name="Wurch L.L."/>
        </authorList>
    </citation>
    <scope>NUCLEOTIDE SEQUENCE</scope>
</reference>
<dbReference type="PaxDb" id="2903-EOD05061"/>
<sequence length="107" mass="11085">MDTALHMPPTEPPAGVVFLSGAPIVVEQWSARLQALKQAGEALPVLVTHGMADGTLPFACSGWVRDLLTANGADVKYVTHPGGHDLGGASVVRSLVSFVAARLADRA</sequence>
<dbReference type="EnsemblProtists" id="EOD05061">
    <property type="protein sequence ID" value="EOD05061"/>
    <property type="gene ID" value="EMIHUDRAFT_250334"/>
</dbReference>
<dbReference type="GeneID" id="17251209"/>